<accession>A0A1V9Y804</accession>
<name>A0A1V9Y804_9STRA</name>
<protein>
    <recommendedName>
        <fullName evidence="1">Methyltransferase type 11 domain-containing protein</fullName>
    </recommendedName>
</protein>
<organism evidence="2 3">
    <name type="scientific">Thraustotheca clavata</name>
    <dbReference type="NCBI Taxonomy" id="74557"/>
    <lineage>
        <taxon>Eukaryota</taxon>
        <taxon>Sar</taxon>
        <taxon>Stramenopiles</taxon>
        <taxon>Oomycota</taxon>
        <taxon>Saprolegniomycetes</taxon>
        <taxon>Saprolegniales</taxon>
        <taxon>Achlyaceae</taxon>
        <taxon>Thraustotheca</taxon>
    </lineage>
</organism>
<dbReference type="STRING" id="74557.A0A1V9Y804"/>
<dbReference type="InterPro" id="IPR013216">
    <property type="entry name" value="Methyltransf_11"/>
</dbReference>
<dbReference type="CDD" id="cd02440">
    <property type="entry name" value="AdoMet_MTases"/>
    <property type="match status" value="1"/>
</dbReference>
<sequence length="204" mass="22679">MAKKVILAAGAIGVYGAGVLAAYVYKYDPSKDSILSDAERQARFDINSAKYDKEIGMDETMAGIGLMRRFLLKHAHGAILEVAAGTGRNLPYYKKDANVLLTDLSGNMLAQIESSKLNPNMKTAVMSAQDLLLANDSFDTVIDTFALCSVDDPLKMLQEMQRVCKQNGKILLLEHGRSHYDWLSYVLDKFAAKHAERWGCLWNR</sequence>
<dbReference type="GO" id="GO:0008757">
    <property type="term" value="F:S-adenosylmethionine-dependent methyltransferase activity"/>
    <property type="evidence" value="ECO:0007669"/>
    <property type="project" value="InterPro"/>
</dbReference>
<evidence type="ECO:0000313" key="2">
    <source>
        <dbReference type="EMBL" id="OQR81860.1"/>
    </source>
</evidence>
<dbReference type="InterPro" id="IPR050508">
    <property type="entry name" value="Methyltransf_Superfamily"/>
</dbReference>
<reference evidence="2 3" key="1">
    <citation type="journal article" date="2014" name="Genome Biol. Evol.">
        <title>The secreted proteins of Achlya hypogyna and Thraustotheca clavata identify the ancestral oomycete secretome and reveal gene acquisitions by horizontal gene transfer.</title>
        <authorList>
            <person name="Misner I."/>
            <person name="Blouin N."/>
            <person name="Leonard G."/>
            <person name="Richards T.A."/>
            <person name="Lane C.E."/>
        </authorList>
    </citation>
    <scope>NUCLEOTIDE SEQUENCE [LARGE SCALE GENOMIC DNA]</scope>
    <source>
        <strain evidence="2 3">ATCC 34112</strain>
    </source>
</reference>
<evidence type="ECO:0000259" key="1">
    <source>
        <dbReference type="Pfam" id="PF08241"/>
    </source>
</evidence>
<gene>
    <name evidence="2" type="ORF">THRCLA_11331</name>
</gene>
<dbReference type="PANTHER" id="PTHR42912:SF80">
    <property type="entry name" value="METHYLTRANSFERASE DOMAIN-CONTAINING PROTEIN"/>
    <property type="match status" value="1"/>
</dbReference>
<dbReference type="InterPro" id="IPR029063">
    <property type="entry name" value="SAM-dependent_MTases_sf"/>
</dbReference>
<dbReference type="EMBL" id="JNBS01004882">
    <property type="protein sequence ID" value="OQR81860.1"/>
    <property type="molecule type" value="Genomic_DNA"/>
</dbReference>
<evidence type="ECO:0000313" key="3">
    <source>
        <dbReference type="Proteomes" id="UP000243217"/>
    </source>
</evidence>
<dbReference type="OrthoDB" id="416496at2759"/>
<dbReference type="Gene3D" id="3.40.50.150">
    <property type="entry name" value="Vaccinia Virus protein VP39"/>
    <property type="match status" value="1"/>
</dbReference>
<dbReference type="SUPFAM" id="SSF53335">
    <property type="entry name" value="S-adenosyl-L-methionine-dependent methyltransferases"/>
    <property type="match status" value="1"/>
</dbReference>
<dbReference type="Pfam" id="PF08241">
    <property type="entry name" value="Methyltransf_11"/>
    <property type="match status" value="1"/>
</dbReference>
<dbReference type="AlphaFoldDB" id="A0A1V9Y804"/>
<keyword evidence="3" id="KW-1185">Reference proteome</keyword>
<feature type="non-terminal residue" evidence="2">
    <location>
        <position position="204"/>
    </location>
</feature>
<dbReference type="PANTHER" id="PTHR42912">
    <property type="entry name" value="METHYLTRANSFERASE"/>
    <property type="match status" value="1"/>
</dbReference>
<proteinExistence type="predicted"/>
<feature type="domain" description="Methyltransferase type 11" evidence="1">
    <location>
        <begin position="80"/>
        <end position="171"/>
    </location>
</feature>
<dbReference type="Proteomes" id="UP000243217">
    <property type="component" value="Unassembled WGS sequence"/>
</dbReference>
<comment type="caution">
    <text evidence="2">The sequence shown here is derived from an EMBL/GenBank/DDBJ whole genome shotgun (WGS) entry which is preliminary data.</text>
</comment>